<keyword evidence="2" id="KW-1185">Reference proteome</keyword>
<comment type="caution">
    <text evidence="1">The sequence shown here is derived from an EMBL/GenBank/DDBJ whole genome shotgun (WGS) entry which is preliminary data.</text>
</comment>
<name>A0A1S7UBY1_9HYPH</name>
<dbReference type="Proteomes" id="UP000192140">
    <property type="component" value="Unassembled WGS sequence"/>
</dbReference>
<accession>A0A1S7UBY1</accession>
<protein>
    <submittedName>
        <fullName evidence="1">Uncharacterized protein</fullName>
    </submittedName>
</protein>
<reference evidence="1" key="1">
    <citation type="submission" date="2016-01" db="EMBL/GenBank/DDBJ databases">
        <authorList>
            <person name="Regsiter A."/>
            <person name="william w."/>
        </authorList>
    </citation>
    <scope>NUCLEOTIDE SEQUENCE</scope>
    <source>
        <strain evidence="1">NCPPB 1641</strain>
    </source>
</reference>
<organism evidence="1 2">
    <name type="scientific">Agrobacterium deltaense NCPPB 1641</name>
    <dbReference type="NCBI Taxonomy" id="1183425"/>
    <lineage>
        <taxon>Bacteria</taxon>
        <taxon>Pseudomonadati</taxon>
        <taxon>Pseudomonadota</taxon>
        <taxon>Alphaproteobacteria</taxon>
        <taxon>Hyphomicrobiales</taxon>
        <taxon>Rhizobiaceae</taxon>
        <taxon>Rhizobium/Agrobacterium group</taxon>
        <taxon>Agrobacterium</taxon>
    </lineage>
</organism>
<evidence type="ECO:0000313" key="1">
    <source>
        <dbReference type="EMBL" id="CVI64403.1"/>
    </source>
</evidence>
<proteinExistence type="predicted"/>
<dbReference type="EMBL" id="FCNP01000051">
    <property type="protein sequence ID" value="CVI64403.1"/>
    <property type="molecule type" value="Genomic_DNA"/>
</dbReference>
<evidence type="ECO:0000313" key="2">
    <source>
        <dbReference type="Proteomes" id="UP000192140"/>
    </source>
</evidence>
<dbReference type="AlphaFoldDB" id="A0A1S7UBY1"/>
<sequence length="58" mass="6182">MTLLAALLASFLDEEEGLPGVEPISFTDGLTGFAIDIMAQGIGLRGRIEICRTMRVTA</sequence>
<gene>
    <name evidence="1" type="ORF">AGR7A_pTi0098</name>
</gene>